<dbReference type="EMBL" id="CP054929">
    <property type="protein sequence ID" value="QKW51857.1"/>
    <property type="molecule type" value="Genomic_DNA"/>
</dbReference>
<dbReference type="InterPro" id="IPR013216">
    <property type="entry name" value="Methyltransf_11"/>
</dbReference>
<dbReference type="InterPro" id="IPR029063">
    <property type="entry name" value="SAM-dependent_MTases_sf"/>
</dbReference>
<dbReference type="Gene3D" id="3.40.50.150">
    <property type="entry name" value="Vaccinia Virus protein VP39"/>
    <property type="match status" value="1"/>
</dbReference>
<name>A0A7H8NBI7_9ACTN</name>
<organism evidence="5 6">
    <name type="scientific">Streptomyces buecherae</name>
    <dbReference type="NCBI Taxonomy" id="2763006"/>
    <lineage>
        <taxon>Bacteria</taxon>
        <taxon>Bacillati</taxon>
        <taxon>Actinomycetota</taxon>
        <taxon>Actinomycetes</taxon>
        <taxon>Kitasatosporales</taxon>
        <taxon>Streptomycetaceae</taxon>
        <taxon>Streptomyces</taxon>
    </lineage>
</organism>
<evidence type="ECO:0000256" key="2">
    <source>
        <dbReference type="ARBA" id="ARBA00022679"/>
    </source>
</evidence>
<dbReference type="PANTHER" id="PTHR44068:SF11">
    <property type="entry name" value="GERANYL DIPHOSPHATE 2-C-METHYLTRANSFERASE"/>
    <property type="match status" value="1"/>
</dbReference>
<keyword evidence="6" id="KW-1185">Reference proteome</keyword>
<dbReference type="GO" id="GO:0008757">
    <property type="term" value="F:S-adenosylmethionine-dependent methyltransferase activity"/>
    <property type="evidence" value="ECO:0007669"/>
    <property type="project" value="InterPro"/>
</dbReference>
<dbReference type="InterPro" id="IPR020803">
    <property type="entry name" value="MeTfrase_dom"/>
</dbReference>
<dbReference type="RefSeq" id="WP_176163565.1">
    <property type="nucleotide sequence ID" value="NZ_CP054929.1"/>
</dbReference>
<reference evidence="5 6" key="1">
    <citation type="submission" date="2020-06" db="EMBL/GenBank/DDBJ databases">
        <title>Genome mining for natural products.</title>
        <authorList>
            <person name="Zhang B."/>
            <person name="Shi J."/>
            <person name="Ge H."/>
        </authorList>
    </citation>
    <scope>NUCLEOTIDE SEQUENCE [LARGE SCALE GENOMIC DNA]</scope>
    <source>
        <strain evidence="5 6">NA00687</strain>
    </source>
</reference>
<dbReference type="GO" id="GO:0032259">
    <property type="term" value="P:methylation"/>
    <property type="evidence" value="ECO:0007669"/>
    <property type="project" value="UniProtKB-KW"/>
</dbReference>
<feature type="domain" description="Polyketide synthase-like methyltransferase" evidence="4">
    <location>
        <begin position="23"/>
        <end position="281"/>
    </location>
</feature>
<protein>
    <submittedName>
        <fullName evidence="5">Methyltransferase domain-containing protein</fullName>
    </submittedName>
</protein>
<keyword evidence="1 5" id="KW-0489">Methyltransferase</keyword>
<dbReference type="Proteomes" id="UP000509303">
    <property type="component" value="Chromosome"/>
</dbReference>
<evidence type="ECO:0000256" key="1">
    <source>
        <dbReference type="ARBA" id="ARBA00022603"/>
    </source>
</evidence>
<dbReference type="Pfam" id="PF08241">
    <property type="entry name" value="Methyltransf_11"/>
    <property type="match status" value="1"/>
</dbReference>
<evidence type="ECO:0000313" key="6">
    <source>
        <dbReference type="Proteomes" id="UP000509303"/>
    </source>
</evidence>
<proteinExistence type="predicted"/>
<accession>A0A7H8NBI7</accession>
<dbReference type="PANTHER" id="PTHR44068">
    <property type="entry name" value="ZGC:194242"/>
    <property type="match status" value="1"/>
</dbReference>
<dbReference type="SMART" id="SM00828">
    <property type="entry name" value="PKS_MT"/>
    <property type="match status" value="1"/>
</dbReference>
<dbReference type="AlphaFoldDB" id="A0A7H8NBI7"/>
<dbReference type="CDD" id="cd02440">
    <property type="entry name" value="AdoMet_MTases"/>
    <property type="match status" value="1"/>
</dbReference>
<dbReference type="InterPro" id="IPR050447">
    <property type="entry name" value="Erg6_SMT_methyltransf"/>
</dbReference>
<evidence type="ECO:0000259" key="4">
    <source>
        <dbReference type="SMART" id="SM00828"/>
    </source>
</evidence>
<sequence>MNDTPVSHAESISAMYDQSTAFFLEALGGSIHYGYWPDGPDNGSMVEASRRMTALMIEKLGVTAGQSVLDIGCGAGRPAVELAMATDARVTGVTISPEQVRVATELAAREGLAGTVRFQRADAIDLPFAGRSFDGAWLFESLLHMPDPEHVLRQTARVLRPGARVVISNVVLRGPLSPADEELLATFGELVRAPSIVPLAAYPELLARSGLTLRESLDISEHSVRGTYESCRDAAEKLLQTVDGGAADPAVVDLLKRTRDVAVRFTGGTRIGYAVLVATKA</sequence>
<keyword evidence="3" id="KW-0949">S-adenosyl-L-methionine</keyword>
<evidence type="ECO:0000313" key="5">
    <source>
        <dbReference type="EMBL" id="QKW51857.1"/>
    </source>
</evidence>
<gene>
    <name evidence="5" type="ORF">HUT08_22590</name>
</gene>
<dbReference type="SUPFAM" id="SSF53335">
    <property type="entry name" value="S-adenosyl-L-methionine-dependent methyltransferases"/>
    <property type="match status" value="1"/>
</dbReference>
<keyword evidence="2 5" id="KW-0808">Transferase</keyword>
<evidence type="ECO:0000256" key="3">
    <source>
        <dbReference type="ARBA" id="ARBA00022691"/>
    </source>
</evidence>